<dbReference type="EMBL" id="JBHUDJ010000003">
    <property type="protein sequence ID" value="MFD1587348.1"/>
    <property type="molecule type" value="Genomic_DNA"/>
</dbReference>
<comment type="caution">
    <text evidence="1">The sequence shown here is derived from an EMBL/GenBank/DDBJ whole genome shotgun (WGS) entry which is preliminary data.</text>
</comment>
<dbReference type="Proteomes" id="UP001597119">
    <property type="component" value="Unassembled WGS sequence"/>
</dbReference>
<gene>
    <name evidence="1" type="ORF">ACFR9U_10155</name>
</gene>
<evidence type="ECO:0000313" key="1">
    <source>
        <dbReference type="EMBL" id="MFD1587348.1"/>
    </source>
</evidence>
<dbReference type="AlphaFoldDB" id="A0ABD6CD44"/>
<sequence length="232" mass="26310">MTRDALEKGFETYVSDIISTAYEQFDVTAAFGTGTTASGRLVSQLVKNNALLDRKVVQPALESYETDVLDQVQVLLDYAEAPDADFADYSDEALSHDTFYQQLREDLPAERKREIRDELVEQQRRLAAAARPIVEADEDEFWPAVEATLSRDEAESLVTEHFAFTDPLRDHPDAFRFTETVNPAKLLAGPLTLGMPTPSLTLDYTDEVRRVLTEAEQDTIERVLDEIDRRYE</sequence>
<dbReference type="RefSeq" id="WP_247373834.1">
    <property type="nucleotide sequence ID" value="NZ_JALLGV010000001.1"/>
</dbReference>
<organism evidence="1 2">
    <name type="scientific">Halorientalis brevis</name>
    <dbReference type="NCBI Taxonomy" id="1126241"/>
    <lineage>
        <taxon>Archaea</taxon>
        <taxon>Methanobacteriati</taxon>
        <taxon>Methanobacteriota</taxon>
        <taxon>Stenosarchaea group</taxon>
        <taxon>Halobacteria</taxon>
        <taxon>Halobacteriales</taxon>
        <taxon>Haloarculaceae</taxon>
        <taxon>Halorientalis</taxon>
    </lineage>
</organism>
<accession>A0ABD6CD44</accession>
<name>A0ABD6CD44_9EURY</name>
<reference evidence="1 2" key="1">
    <citation type="journal article" date="2019" name="Int. J. Syst. Evol. Microbiol.">
        <title>The Global Catalogue of Microorganisms (GCM) 10K type strain sequencing project: providing services to taxonomists for standard genome sequencing and annotation.</title>
        <authorList>
            <consortium name="The Broad Institute Genomics Platform"/>
            <consortium name="The Broad Institute Genome Sequencing Center for Infectious Disease"/>
            <person name="Wu L."/>
            <person name="Ma J."/>
        </authorList>
    </citation>
    <scope>NUCLEOTIDE SEQUENCE [LARGE SCALE GENOMIC DNA]</scope>
    <source>
        <strain evidence="1 2">CGMCC 1.12125</strain>
    </source>
</reference>
<evidence type="ECO:0000313" key="2">
    <source>
        <dbReference type="Proteomes" id="UP001597119"/>
    </source>
</evidence>
<keyword evidence="2" id="KW-1185">Reference proteome</keyword>
<protein>
    <submittedName>
        <fullName evidence="1">Uncharacterized protein</fullName>
    </submittedName>
</protein>
<proteinExistence type="predicted"/>